<dbReference type="Gene3D" id="3.90.1530.10">
    <property type="entry name" value="Conserved hypothetical protein from pyrococcus furiosus pfu- 392566-001, ParB domain"/>
    <property type="match status" value="1"/>
</dbReference>
<keyword evidence="3" id="KW-1185">Reference proteome</keyword>
<proteinExistence type="predicted"/>
<reference evidence="2 3" key="1">
    <citation type="submission" date="2022-09" db="EMBL/GenBank/DDBJ databases">
        <title>Draft genome of isolate Be4.</title>
        <authorList>
            <person name="Sanchez-Castro I."/>
            <person name="Martinez-Rodriguez P."/>
            <person name="Descostes M."/>
            <person name="Merroun M."/>
        </authorList>
    </citation>
    <scope>NUCLEOTIDE SEQUENCE [LARGE SCALE GENOMIC DNA]</scope>
    <source>
        <strain evidence="2 3">Be4</strain>
    </source>
</reference>
<dbReference type="InterPro" id="IPR003115">
    <property type="entry name" value="ParB_N"/>
</dbReference>
<dbReference type="InterPro" id="IPR050336">
    <property type="entry name" value="Chromosome_partition/occlusion"/>
</dbReference>
<dbReference type="PANTHER" id="PTHR33375">
    <property type="entry name" value="CHROMOSOME-PARTITIONING PROTEIN PARB-RELATED"/>
    <property type="match status" value="1"/>
</dbReference>
<protein>
    <submittedName>
        <fullName evidence="2">ParB N-terminal domain-containing protein</fullName>
    </submittedName>
</protein>
<dbReference type="EMBL" id="JAODYH010000004">
    <property type="protein sequence ID" value="MCT9811052.1"/>
    <property type="molecule type" value="Genomic_DNA"/>
</dbReference>
<feature type="domain" description="ParB-like N-terminal" evidence="1">
    <location>
        <begin position="62"/>
        <end position="155"/>
    </location>
</feature>
<accession>A0ABT2PP70</accession>
<dbReference type="InterPro" id="IPR036086">
    <property type="entry name" value="ParB/Sulfiredoxin_sf"/>
</dbReference>
<sequence>MAKPPPKLSGLIKSGSVVPTIPLHALPDMPQAKPASAGMPANDADMQHAQVTQAKGSDRQLQQISIHLIDANPLAPREVYTAEMILQRAENLRTQGQHDPIHVIPNPNASGRFIICDGWTRVQACREHKVLDSLLAEIHYDLSLEAAAWFGYEQNECRQQHCDFDRAMFYEKLIIAGESAAEISRRAKLSKTLMSFYRAYAKLPEDVLELVRQYPDKFGANSAYQLLKVHEKCGQRRAVSLAHKFAAEDQPLRWLSNQVQALLNPSGSKSTSPSKQIKYSNGYYKQRGDIFEMSIAVPDDKRLAFATALESLLDTVAVVLPVEPEPPQDADKPVRND</sequence>
<dbReference type="SUPFAM" id="SSF110849">
    <property type="entry name" value="ParB/Sulfiredoxin"/>
    <property type="match status" value="1"/>
</dbReference>
<dbReference type="Pfam" id="PF02195">
    <property type="entry name" value="ParB_N"/>
    <property type="match status" value="1"/>
</dbReference>
<dbReference type="SMART" id="SM00470">
    <property type="entry name" value="ParB"/>
    <property type="match status" value="1"/>
</dbReference>
<dbReference type="Gene3D" id="1.10.10.2830">
    <property type="match status" value="1"/>
</dbReference>
<dbReference type="Proteomes" id="UP001525968">
    <property type="component" value="Unassembled WGS sequence"/>
</dbReference>
<organism evidence="2 3">
    <name type="scientific">Acidovorax bellezanensis</name>
    <dbReference type="NCBI Taxonomy" id="2976702"/>
    <lineage>
        <taxon>Bacteria</taxon>
        <taxon>Pseudomonadati</taxon>
        <taxon>Pseudomonadota</taxon>
        <taxon>Betaproteobacteria</taxon>
        <taxon>Burkholderiales</taxon>
        <taxon>Comamonadaceae</taxon>
        <taxon>Acidovorax</taxon>
    </lineage>
</organism>
<gene>
    <name evidence="2" type="ORF">N0K08_10440</name>
</gene>
<dbReference type="RefSeq" id="WP_261500223.1">
    <property type="nucleotide sequence ID" value="NZ_JAODYH010000004.1"/>
</dbReference>
<dbReference type="PANTHER" id="PTHR33375:SF1">
    <property type="entry name" value="CHROMOSOME-PARTITIONING PROTEIN PARB-RELATED"/>
    <property type="match status" value="1"/>
</dbReference>
<evidence type="ECO:0000313" key="3">
    <source>
        <dbReference type="Proteomes" id="UP001525968"/>
    </source>
</evidence>
<dbReference type="SUPFAM" id="SSF109709">
    <property type="entry name" value="KorB DNA-binding domain-like"/>
    <property type="match status" value="1"/>
</dbReference>
<evidence type="ECO:0000259" key="1">
    <source>
        <dbReference type="SMART" id="SM00470"/>
    </source>
</evidence>
<name>A0ABT2PP70_9BURK</name>
<comment type="caution">
    <text evidence="2">The sequence shown here is derived from an EMBL/GenBank/DDBJ whole genome shotgun (WGS) entry which is preliminary data.</text>
</comment>
<evidence type="ECO:0000313" key="2">
    <source>
        <dbReference type="EMBL" id="MCT9811052.1"/>
    </source>
</evidence>